<evidence type="ECO:0000313" key="6">
    <source>
        <dbReference type="Proteomes" id="UP000287756"/>
    </source>
</evidence>
<evidence type="ECO:0008006" key="7">
    <source>
        <dbReference type="Google" id="ProtNLM"/>
    </source>
</evidence>
<sequence length="332" mass="38063">MGEEKKVLNVDEIMEKLAEPFAVEDIEWRMNRTYKKDANTYGGWVVAYVSSRAIMNRLDNVLGIDGWEDEYKPIHNGFSCGIRVWFSETKSRIKWDAADPTKYEATKGGFSSALKRAAVKWGVGRYLYEIPEQHVDIYKDRNKGFHYHKEKESGFVGYWNNPKLPEKYQAKSFTKQPMLNPNLNGSYGNQQDNSINNQSNGDNSDRNGILNWIEEAEEMIGIQGNENFITRIFSRANPQRTPVLQRSDIISDATIKELKEYVSALKPVKDVQKIASAYDCTRKEIIEFAQIVKSEMTVNGLPSLFFNLSKDDVSEIQNIAKQHAQNKHNQTA</sequence>
<gene>
    <name evidence="5" type="ORF">HLI_21265</name>
</gene>
<dbReference type="Proteomes" id="UP000287756">
    <property type="component" value="Plasmid pLDW-31"/>
</dbReference>
<dbReference type="KEGG" id="hli:HLI_21265"/>
<geneLocation type="plasmid" evidence="6">
    <name>pldw-31</name>
</geneLocation>
<dbReference type="GO" id="GO:0006281">
    <property type="term" value="P:DNA repair"/>
    <property type="evidence" value="ECO:0007669"/>
    <property type="project" value="UniProtKB-KW"/>
</dbReference>
<dbReference type="RefSeq" id="WP_128527016.1">
    <property type="nucleotide sequence ID" value="NZ_CP026119.1"/>
</dbReference>
<name>A0A410MJ83_9BACI</name>
<dbReference type="OrthoDB" id="9805874at2"/>
<evidence type="ECO:0000256" key="3">
    <source>
        <dbReference type="ARBA" id="ARBA00023204"/>
    </source>
</evidence>
<dbReference type="InterPro" id="IPR041247">
    <property type="entry name" value="Rad52_fam"/>
</dbReference>
<organism evidence="5 6">
    <name type="scientific">Halobacillus litoralis</name>
    <dbReference type="NCBI Taxonomy" id="45668"/>
    <lineage>
        <taxon>Bacteria</taxon>
        <taxon>Bacillati</taxon>
        <taxon>Bacillota</taxon>
        <taxon>Bacilli</taxon>
        <taxon>Bacillales</taxon>
        <taxon>Bacillaceae</taxon>
        <taxon>Halobacillus</taxon>
    </lineage>
</organism>
<evidence type="ECO:0000256" key="4">
    <source>
        <dbReference type="SAM" id="MobiDB-lite"/>
    </source>
</evidence>
<feature type="compositionally biased region" description="Low complexity" evidence="4">
    <location>
        <begin position="188"/>
        <end position="202"/>
    </location>
</feature>
<comment type="similarity">
    <text evidence="1">Belongs to the RAD52 family.</text>
</comment>
<keyword evidence="5" id="KW-0614">Plasmid</keyword>
<evidence type="ECO:0000313" key="5">
    <source>
        <dbReference type="EMBL" id="QAS54787.1"/>
    </source>
</evidence>
<feature type="region of interest" description="Disordered" evidence="4">
    <location>
        <begin position="179"/>
        <end position="207"/>
    </location>
</feature>
<accession>A0A410MJ83</accession>
<evidence type="ECO:0000256" key="2">
    <source>
        <dbReference type="ARBA" id="ARBA00022763"/>
    </source>
</evidence>
<keyword evidence="3" id="KW-0234">DNA repair</keyword>
<dbReference type="Pfam" id="PF04098">
    <property type="entry name" value="Rad52_Rad22"/>
    <property type="match status" value="1"/>
</dbReference>
<dbReference type="AlphaFoldDB" id="A0A410MJ83"/>
<evidence type="ECO:0000256" key="1">
    <source>
        <dbReference type="ARBA" id="ARBA00006638"/>
    </source>
</evidence>
<proteinExistence type="inferred from homology"/>
<keyword evidence="2" id="KW-0227">DNA damage</keyword>
<reference evidence="5 6" key="1">
    <citation type="submission" date="2018-01" db="EMBL/GenBank/DDBJ databases">
        <title>The whole genome sequencing and assembly of Halobacillus litoralis ERB031 strain.</title>
        <authorList>
            <person name="Lee S.-J."/>
            <person name="Park M.-K."/>
            <person name="Kim J.-Y."/>
            <person name="Lee Y.-J."/>
            <person name="Yi H."/>
            <person name="Bahn Y.-S."/>
            <person name="Kim J.F."/>
            <person name="Lee D.-W."/>
        </authorList>
    </citation>
    <scope>NUCLEOTIDE SEQUENCE [LARGE SCALE GENOMIC DNA]</scope>
    <source>
        <strain evidence="5 6">ERB 031</strain>
        <plasmid evidence="6">pldw-31</plasmid>
    </source>
</reference>
<protein>
    <recommendedName>
        <fullName evidence="7">Recombinase</fullName>
    </recommendedName>
</protein>
<dbReference type="EMBL" id="CP026119">
    <property type="protein sequence ID" value="QAS54787.1"/>
    <property type="molecule type" value="Genomic_DNA"/>
</dbReference>